<dbReference type="GO" id="GO:0009098">
    <property type="term" value="P:L-leucine biosynthetic process"/>
    <property type="evidence" value="ECO:0007669"/>
    <property type="project" value="UniProtKB-UniPathway"/>
</dbReference>
<dbReference type="SUPFAM" id="SSF52016">
    <property type="entry name" value="LeuD/IlvD-like"/>
    <property type="match status" value="1"/>
</dbReference>
<evidence type="ECO:0000256" key="11">
    <source>
        <dbReference type="ARBA" id="ARBA00031631"/>
    </source>
</evidence>
<dbReference type="InterPro" id="IPR000573">
    <property type="entry name" value="AconitaseA/IPMdHydase_ssu_swvl"/>
</dbReference>
<proteinExistence type="inferred from homology"/>
<dbReference type="Gene3D" id="3.20.19.10">
    <property type="entry name" value="Aconitase, domain 4"/>
    <property type="match status" value="1"/>
</dbReference>
<dbReference type="CDD" id="cd01577">
    <property type="entry name" value="IPMI_Swivel"/>
    <property type="match status" value="1"/>
</dbReference>
<comment type="function">
    <text evidence="2">Catalyzes the isomerization between 2-isopropylmalate and 3-isopropylmalate, via the formation of 2-isopropylmaleate.</text>
</comment>
<protein>
    <recommendedName>
        <fullName evidence="6">3-isopropylmalate dehydratase</fullName>
        <ecNumber evidence="6">4.2.1.33</ecNumber>
    </recommendedName>
    <alternativeName>
        <fullName evidence="11">Alpha-IPM isomerase</fullName>
    </alternativeName>
    <alternativeName>
        <fullName evidence="12">Isopropylmalate isomerase</fullName>
    </alternativeName>
</protein>
<dbReference type="NCBIfam" id="TIGR00171">
    <property type="entry name" value="leuD"/>
    <property type="match status" value="1"/>
</dbReference>
<evidence type="ECO:0000256" key="3">
    <source>
        <dbReference type="ARBA" id="ARBA00004729"/>
    </source>
</evidence>
<evidence type="ECO:0000256" key="2">
    <source>
        <dbReference type="ARBA" id="ARBA00002695"/>
    </source>
</evidence>
<evidence type="ECO:0000256" key="10">
    <source>
        <dbReference type="ARBA" id="ARBA00023304"/>
    </source>
</evidence>
<evidence type="ECO:0000256" key="9">
    <source>
        <dbReference type="ARBA" id="ARBA00023239"/>
    </source>
</evidence>
<dbReference type="GO" id="GO:0009316">
    <property type="term" value="C:3-isopropylmalate dehydratase complex"/>
    <property type="evidence" value="ECO:0007669"/>
    <property type="project" value="InterPro"/>
</dbReference>
<comment type="similarity">
    <text evidence="4">Belongs to the LeuD family. LeuD type 1 subfamily.</text>
</comment>
<evidence type="ECO:0000313" key="16">
    <source>
        <dbReference type="Proteomes" id="UP000008120"/>
    </source>
</evidence>
<dbReference type="EMBL" id="AP011847">
    <property type="protein sequence ID" value="BAJ47829.1"/>
    <property type="molecule type" value="Genomic_DNA"/>
</dbReference>
<dbReference type="BioCyc" id="CCAL311458:G131R-824-MONOMER"/>
<evidence type="ECO:0000256" key="7">
    <source>
        <dbReference type="ARBA" id="ARBA00022430"/>
    </source>
</evidence>
<organism evidence="14 16">
    <name type="scientific">Caldiarchaeum subterraneum</name>
    <dbReference type="NCBI Taxonomy" id="311458"/>
    <lineage>
        <taxon>Archaea</taxon>
        <taxon>Nitrososphaerota</taxon>
        <taxon>Candidatus Caldarchaeales</taxon>
        <taxon>Candidatus Caldarchaeaceae</taxon>
        <taxon>Candidatus Caldarchaeum</taxon>
    </lineage>
</organism>
<reference evidence="14 16" key="2">
    <citation type="journal article" date="2011" name="Nucleic Acids Res.">
        <title>Insights into the evolution of Archaea and eukaryotic protein modifier systems revealed by the genome of a novel archaeal group.</title>
        <authorList>
            <person name="Nunoura T."/>
            <person name="Takaki Y."/>
            <person name="Kakuta J."/>
            <person name="Nishi S."/>
            <person name="Sugahara J."/>
            <person name="Kazama H."/>
            <person name="Chee G."/>
            <person name="Hattori M."/>
            <person name="Kanai A."/>
            <person name="Atomi H."/>
            <person name="Takai K."/>
            <person name="Takami H."/>
        </authorList>
    </citation>
    <scope>NUCLEOTIDE SEQUENCE [LARGE SCALE GENOMIC DNA]</scope>
</reference>
<dbReference type="InterPro" id="IPR004431">
    <property type="entry name" value="3-IsopropMal_deHydase_ssu"/>
</dbReference>
<keyword evidence="7" id="KW-0432">Leucine biosynthesis</keyword>
<evidence type="ECO:0000313" key="15">
    <source>
        <dbReference type="EMBL" id="BAJ50669.1"/>
    </source>
</evidence>
<evidence type="ECO:0000256" key="5">
    <source>
        <dbReference type="ARBA" id="ARBA00011271"/>
    </source>
</evidence>
<dbReference type="HAMAP" id="MF_01031">
    <property type="entry name" value="LeuD_type1"/>
    <property type="match status" value="1"/>
</dbReference>
<dbReference type="InterPro" id="IPR033940">
    <property type="entry name" value="IPMI_Swivel"/>
</dbReference>
<keyword evidence="10" id="KW-0100">Branched-chain amino acid biosynthesis</keyword>
<reference evidence="14 16" key="1">
    <citation type="journal article" date="2005" name="Environ. Microbiol.">
        <title>Genetic and functional properties of uncultivated thermophilic crenarchaeotes from a subsurface gold mine as revealed by analysis of genome fragments.</title>
        <authorList>
            <person name="Nunoura T."/>
            <person name="Hirayama H."/>
            <person name="Takami H."/>
            <person name="Oida H."/>
            <person name="Nishi S."/>
            <person name="Shimamura S."/>
            <person name="Suzuki Y."/>
            <person name="Inagaki F."/>
            <person name="Takai K."/>
            <person name="Nealson K.H."/>
            <person name="Horikoshi K."/>
        </authorList>
    </citation>
    <scope>NUCLEOTIDE SEQUENCE [LARGE SCALE GENOMIC DNA]</scope>
</reference>
<dbReference type="PANTHER" id="PTHR43345">
    <property type="entry name" value="3-ISOPROPYLMALATE DEHYDRATASE SMALL SUBUNIT 2-RELATED-RELATED"/>
    <property type="match status" value="1"/>
</dbReference>
<dbReference type="EMBL" id="BA000048">
    <property type="protein sequence ID" value="BAJ50669.1"/>
    <property type="molecule type" value="Genomic_DNA"/>
</dbReference>
<evidence type="ECO:0000256" key="6">
    <source>
        <dbReference type="ARBA" id="ARBA00011998"/>
    </source>
</evidence>
<dbReference type="Proteomes" id="UP000008120">
    <property type="component" value="Chromosome"/>
</dbReference>
<dbReference type="Pfam" id="PF00694">
    <property type="entry name" value="Aconitase_C"/>
    <property type="match status" value="1"/>
</dbReference>
<dbReference type="InterPro" id="IPR050075">
    <property type="entry name" value="LeuD"/>
</dbReference>
<evidence type="ECO:0000313" key="14">
    <source>
        <dbReference type="EMBL" id="BAJ47829.1"/>
    </source>
</evidence>
<dbReference type="UniPathway" id="UPA00048">
    <property type="reaction ID" value="UER00071"/>
</dbReference>
<dbReference type="KEGG" id="csu:CSUB_C0812"/>
<dbReference type="InterPro" id="IPR015928">
    <property type="entry name" value="Aconitase/3IPM_dehydase_swvl"/>
</dbReference>
<dbReference type="FunFam" id="3.20.19.10:FF:000003">
    <property type="entry name" value="3-isopropylmalate dehydratase small subunit"/>
    <property type="match status" value="1"/>
</dbReference>
<accession>E6N6B0</accession>
<gene>
    <name evidence="15" type="ORF">CSUB_C0812</name>
    <name evidence="14" type="ORF">HGMM_F52H05C38</name>
</gene>
<comment type="subunit">
    <text evidence="5">Heterodimer of LeuC and LeuD.</text>
</comment>
<sequence length="214" mass="24261">MCVELVMPEPVVRVVGKAAPLEADDVDTDQIIPAEFLKVIERRGLGKYLFYRWRYDEQGRLKGDFVLDRPEYRDAKILVAGRNFGIGSSRENAVWALTDFGIRCVIASSFGDIFYTNASKNGLVCIKLPDETVTRLRNKAKTTALNLAVDLSTQTIQAEGETIPFNIEPHIRERLVKGLDDIQITLEKYIDKIAEYEARMPEFLKPKPRGIIVE</sequence>
<dbReference type="PANTHER" id="PTHR43345:SF5">
    <property type="entry name" value="3-ISOPROPYLMALATE DEHYDRATASE SMALL SUBUNIT"/>
    <property type="match status" value="1"/>
</dbReference>
<name>E6N6B0_CALS0</name>
<dbReference type="AlphaFoldDB" id="E6N6B0"/>
<evidence type="ECO:0000259" key="13">
    <source>
        <dbReference type="Pfam" id="PF00694"/>
    </source>
</evidence>
<comment type="catalytic activity">
    <reaction evidence="1">
        <text>(2R,3S)-3-isopropylmalate = (2S)-2-isopropylmalate</text>
        <dbReference type="Rhea" id="RHEA:32287"/>
        <dbReference type="ChEBI" id="CHEBI:1178"/>
        <dbReference type="ChEBI" id="CHEBI:35121"/>
        <dbReference type="EC" id="4.2.1.33"/>
    </reaction>
</comment>
<keyword evidence="9 14" id="KW-0456">Lyase</keyword>
<evidence type="ECO:0000256" key="12">
    <source>
        <dbReference type="ARBA" id="ARBA00033368"/>
    </source>
</evidence>
<dbReference type="EC" id="4.2.1.33" evidence="6"/>
<feature type="domain" description="Aconitase A/isopropylmalate dehydratase small subunit swivel" evidence="13">
    <location>
        <begin position="11"/>
        <end position="130"/>
    </location>
</feature>
<dbReference type="NCBIfam" id="NF002458">
    <property type="entry name" value="PRK01641.1"/>
    <property type="match status" value="1"/>
</dbReference>
<evidence type="ECO:0000256" key="4">
    <source>
        <dbReference type="ARBA" id="ARBA00009845"/>
    </source>
</evidence>
<evidence type="ECO:0000256" key="8">
    <source>
        <dbReference type="ARBA" id="ARBA00022605"/>
    </source>
</evidence>
<dbReference type="GO" id="GO:0003861">
    <property type="term" value="F:3-isopropylmalate dehydratase activity"/>
    <property type="evidence" value="ECO:0007669"/>
    <property type="project" value="UniProtKB-EC"/>
</dbReference>
<dbReference type="STRING" id="311458.CSUB_C0812"/>
<keyword evidence="8" id="KW-0028">Amino-acid biosynthesis</keyword>
<evidence type="ECO:0000256" key="1">
    <source>
        <dbReference type="ARBA" id="ARBA00000491"/>
    </source>
</evidence>
<comment type="pathway">
    <text evidence="3">Amino-acid biosynthesis; L-leucine biosynthesis; L-leucine from 3-methyl-2-oxobutanoate: step 2/4.</text>
</comment>